<feature type="transmembrane region" description="Helical" evidence="9">
    <location>
        <begin position="120"/>
        <end position="139"/>
    </location>
</feature>
<gene>
    <name evidence="10" type="ORF">IO99_11040</name>
</gene>
<evidence type="ECO:0000256" key="1">
    <source>
        <dbReference type="ARBA" id="ARBA00004651"/>
    </source>
</evidence>
<keyword evidence="6 9" id="KW-0029">Amino-acid transport</keyword>
<keyword evidence="3 9" id="KW-0813">Transport</keyword>
<dbReference type="EMBL" id="JPMD01000026">
    <property type="protein sequence ID" value="KEZ86067.1"/>
    <property type="molecule type" value="Genomic_DNA"/>
</dbReference>
<evidence type="ECO:0000256" key="2">
    <source>
        <dbReference type="ARBA" id="ARBA00008540"/>
    </source>
</evidence>
<feature type="transmembrane region" description="Helical" evidence="9">
    <location>
        <begin position="371"/>
        <end position="392"/>
    </location>
</feature>
<comment type="similarity">
    <text evidence="2 9">Belongs to the branched chain amino acid transporter family.</text>
</comment>
<accession>A0A084JAT3</accession>
<dbReference type="PANTHER" id="PTHR30588:SF0">
    <property type="entry name" value="BRANCHED-CHAIN AMINO ACID PERMEASE BRNQ"/>
    <property type="match status" value="1"/>
</dbReference>
<feature type="transmembrane region" description="Helical" evidence="9">
    <location>
        <begin position="282"/>
        <end position="307"/>
    </location>
</feature>
<evidence type="ECO:0000256" key="8">
    <source>
        <dbReference type="ARBA" id="ARBA00023136"/>
    </source>
</evidence>
<dbReference type="NCBIfam" id="TIGR00796">
    <property type="entry name" value="livcs"/>
    <property type="match status" value="1"/>
</dbReference>
<evidence type="ECO:0000256" key="9">
    <source>
        <dbReference type="RuleBase" id="RU362122"/>
    </source>
</evidence>
<proteinExistence type="inferred from homology"/>
<keyword evidence="4" id="KW-1003">Cell membrane</keyword>
<keyword evidence="7 9" id="KW-1133">Transmembrane helix</keyword>
<feature type="transmembrane region" description="Helical" evidence="9">
    <location>
        <begin position="412"/>
        <end position="432"/>
    </location>
</feature>
<dbReference type="InterPro" id="IPR004685">
    <property type="entry name" value="Brnchd-chn_aa_trnsp_Livcs"/>
</dbReference>
<dbReference type="GO" id="GO:0015818">
    <property type="term" value="P:isoleucine transport"/>
    <property type="evidence" value="ECO:0007669"/>
    <property type="project" value="TreeGrafter"/>
</dbReference>
<dbReference type="GO" id="GO:0005304">
    <property type="term" value="F:L-valine transmembrane transporter activity"/>
    <property type="evidence" value="ECO:0007669"/>
    <property type="project" value="TreeGrafter"/>
</dbReference>
<evidence type="ECO:0000313" key="11">
    <source>
        <dbReference type="Proteomes" id="UP000028542"/>
    </source>
</evidence>
<comment type="function">
    <text evidence="9">Component of the transport system for branched-chain amino acids.</text>
</comment>
<dbReference type="GO" id="GO:0015188">
    <property type="term" value="F:L-isoleucine transmembrane transporter activity"/>
    <property type="evidence" value="ECO:0007669"/>
    <property type="project" value="TreeGrafter"/>
</dbReference>
<feature type="transmembrane region" description="Helical" evidence="9">
    <location>
        <begin position="151"/>
        <end position="172"/>
    </location>
</feature>
<evidence type="ECO:0000313" key="10">
    <source>
        <dbReference type="EMBL" id="KEZ86067.1"/>
    </source>
</evidence>
<dbReference type="GO" id="GO:0005886">
    <property type="term" value="C:plasma membrane"/>
    <property type="evidence" value="ECO:0007669"/>
    <property type="project" value="UniProtKB-SubCell"/>
</dbReference>
<dbReference type="RefSeq" id="WP_035133199.1">
    <property type="nucleotide sequence ID" value="NZ_JPMD01000026.1"/>
</dbReference>
<feature type="transmembrane region" description="Helical" evidence="9">
    <location>
        <begin position="75"/>
        <end position="100"/>
    </location>
</feature>
<evidence type="ECO:0000256" key="4">
    <source>
        <dbReference type="ARBA" id="ARBA00022475"/>
    </source>
</evidence>
<dbReference type="PANTHER" id="PTHR30588">
    <property type="entry name" value="BRANCHED-CHAIN AMINO ACID TRANSPORT SYSTEM 2 CARRIER PROTEIN"/>
    <property type="match status" value="1"/>
</dbReference>
<comment type="subcellular location">
    <subcellularLocation>
        <location evidence="1 9">Cell membrane</location>
        <topology evidence="1 9">Multi-pass membrane protein</topology>
    </subcellularLocation>
</comment>
<dbReference type="GO" id="GO:0015190">
    <property type="term" value="F:L-leucine transmembrane transporter activity"/>
    <property type="evidence" value="ECO:0007669"/>
    <property type="project" value="TreeGrafter"/>
</dbReference>
<feature type="transmembrane region" description="Helical" evidence="9">
    <location>
        <begin position="341"/>
        <end position="362"/>
    </location>
</feature>
<dbReference type="AlphaFoldDB" id="A0A084JAT3"/>
<feature type="transmembrane region" description="Helical" evidence="9">
    <location>
        <begin position="40"/>
        <end position="63"/>
    </location>
</feature>
<keyword evidence="8 9" id="KW-0472">Membrane</keyword>
<dbReference type="GO" id="GO:0015820">
    <property type="term" value="P:L-leucine transport"/>
    <property type="evidence" value="ECO:0007669"/>
    <property type="project" value="TreeGrafter"/>
</dbReference>
<feature type="transmembrane region" description="Helical" evidence="9">
    <location>
        <begin position="226"/>
        <end position="247"/>
    </location>
</feature>
<evidence type="ECO:0000256" key="5">
    <source>
        <dbReference type="ARBA" id="ARBA00022692"/>
    </source>
</evidence>
<keyword evidence="11" id="KW-1185">Reference proteome</keyword>
<comment type="caution">
    <text evidence="10">The sequence shown here is derived from an EMBL/GenBank/DDBJ whole genome shotgun (WGS) entry which is preliminary data.</text>
</comment>
<keyword evidence="5 9" id="KW-0812">Transmembrane</keyword>
<dbReference type="Proteomes" id="UP000028542">
    <property type="component" value="Unassembled WGS sequence"/>
</dbReference>
<feature type="transmembrane region" description="Helical" evidence="9">
    <location>
        <begin position="9"/>
        <end position="28"/>
    </location>
</feature>
<feature type="transmembrane region" description="Helical" evidence="9">
    <location>
        <begin position="192"/>
        <end position="214"/>
    </location>
</feature>
<comment type="caution">
    <text evidence="9">Lacks conserved residue(s) required for the propagation of feature annotation.</text>
</comment>
<evidence type="ECO:0000256" key="7">
    <source>
        <dbReference type="ARBA" id="ARBA00022989"/>
    </source>
</evidence>
<organism evidence="10 11">
    <name type="scientific">Clostridium sulfidigenes</name>
    <dbReference type="NCBI Taxonomy" id="318464"/>
    <lineage>
        <taxon>Bacteria</taxon>
        <taxon>Bacillati</taxon>
        <taxon>Bacillota</taxon>
        <taxon>Clostridia</taxon>
        <taxon>Eubacteriales</taxon>
        <taxon>Clostridiaceae</taxon>
        <taxon>Clostridium</taxon>
    </lineage>
</organism>
<sequence length="444" mass="47383">MNNLSKKDLVLISLMLFSLFFGAGNLIFPPFLGQLAGGATWISMAGFFITAVGFPVLGVVAVAKSGGLHNLAKRVNPLFAGVFTVLIYLSIGPCLGIPRAGSLPFEMAVAPYLPESISKIWALFIFTLIFFSVAYWLSLTPAKLVDRMGKFLTPILLVLISLIFIASIFRPLGSYGVATEEYVNSPFVKGFLDGYLTMDTIAALNFGIVIALAIKSKGIKDEKAIISTSVKAGVGAGGLLIVVYSILAHLGATSGGRFGTTENGAQTLTNIMTYIFGKPGAVLLAVIFTLACLTTCVGLITSCSQYFSALNSKLSYKNWVRILSLSSMILANMGLTKILAISVPVLNAIYPIAIMLIVLAMLDKFFNGSTVVYGLTILFTGIVSVADALGQVGIQWNFIVNLFSKLPLYSKGLGWVVPALIGIVLGTVYKLVEEKISYSKVSEL</sequence>
<dbReference type="eggNOG" id="COG1114">
    <property type="taxonomic scope" value="Bacteria"/>
</dbReference>
<evidence type="ECO:0000256" key="6">
    <source>
        <dbReference type="ARBA" id="ARBA00022970"/>
    </source>
</evidence>
<evidence type="ECO:0000256" key="3">
    <source>
        <dbReference type="ARBA" id="ARBA00022448"/>
    </source>
</evidence>
<protein>
    <recommendedName>
        <fullName evidence="9">Branched-chain amino acid transport system carrier protein</fullName>
    </recommendedName>
</protein>
<reference evidence="10 11" key="1">
    <citation type="submission" date="2014-07" db="EMBL/GenBank/DDBJ databases">
        <title>Draft genome of Clostridium sulfidigenes 113A isolated from sediments associated with methane hydrate from Krishna Godavari basin.</title>
        <authorList>
            <person name="Honkalas V.S."/>
            <person name="Dabir A.P."/>
            <person name="Arora P."/>
            <person name="Dhakephalkar P.K."/>
        </authorList>
    </citation>
    <scope>NUCLEOTIDE SEQUENCE [LARGE SCALE GENOMIC DNA]</scope>
    <source>
        <strain evidence="10 11">113A</strain>
    </source>
</reference>
<dbReference type="Pfam" id="PF05525">
    <property type="entry name" value="Branch_AA_trans"/>
    <property type="match status" value="1"/>
</dbReference>
<name>A0A084JAT3_9CLOT</name>